<organism evidence="3 4">
    <name type="scientific">Burkholderia pseudomultivorans</name>
    <dbReference type="NCBI Taxonomy" id="1207504"/>
    <lineage>
        <taxon>Bacteria</taxon>
        <taxon>Pseudomonadati</taxon>
        <taxon>Pseudomonadota</taxon>
        <taxon>Betaproteobacteria</taxon>
        <taxon>Burkholderiales</taxon>
        <taxon>Burkholderiaceae</taxon>
        <taxon>Burkholderia</taxon>
        <taxon>Burkholderia cepacia complex</taxon>
    </lineage>
</organism>
<reference evidence="3 4" key="1">
    <citation type="submission" date="2015-11" db="EMBL/GenBank/DDBJ databases">
        <title>Expanding the genomic diversity of Burkholderia species for the development of highly accurate diagnostics.</title>
        <authorList>
            <person name="Sahl J."/>
            <person name="Keim P."/>
            <person name="Wagner D."/>
        </authorList>
    </citation>
    <scope>NUCLEOTIDE SEQUENCE [LARGE SCALE GENOMIC DNA]</scope>
    <source>
        <strain evidence="3 4">MSMB368WGS</strain>
    </source>
</reference>
<dbReference type="Pfam" id="PF02517">
    <property type="entry name" value="Rce1-like"/>
    <property type="match status" value="1"/>
</dbReference>
<keyword evidence="1" id="KW-0472">Membrane</keyword>
<feature type="transmembrane region" description="Helical" evidence="1">
    <location>
        <begin position="59"/>
        <end position="80"/>
    </location>
</feature>
<sequence length="289" mass="30805">MKSFAPDPFLDLAFTGRHRLRDLLAAIFTTVVVVLAGAFIGSAIEIFVIVPSAVDHVDAVAIVVFEAVGVVFEWLGLVLAARWVLKRPLSTFMHAARRFHFRSVAAGASVYMILRIGYAVGADALGPASLPPSSMIGPPPPVAFVACGLMLASLQSVLEEMTVRGMLTQSIGVYVRHDPILYVIVALLFASFHGWLGLPQFATLVAASLLMSALCSMDRGIAMPIGFHVAYNVAELLGFGFFGSPSNGAEPNAAARWCVAALLSIAAVVVFVATARLRQRHRRLPHPAG</sequence>
<name>A0A132ECX8_9BURK</name>
<dbReference type="AlphaFoldDB" id="A0A132ECX8"/>
<gene>
    <name evidence="3" type="ORF">WT56_23930</name>
</gene>
<protein>
    <recommendedName>
        <fullName evidence="2">CAAX prenyl protease 2/Lysostaphin resistance protein A-like domain-containing protein</fullName>
    </recommendedName>
</protein>
<evidence type="ECO:0000313" key="4">
    <source>
        <dbReference type="Proteomes" id="UP000062912"/>
    </source>
</evidence>
<dbReference type="InterPro" id="IPR003675">
    <property type="entry name" value="Rce1/LyrA-like_dom"/>
</dbReference>
<evidence type="ECO:0000256" key="1">
    <source>
        <dbReference type="SAM" id="Phobius"/>
    </source>
</evidence>
<feature type="transmembrane region" description="Helical" evidence="1">
    <location>
        <begin position="254"/>
        <end position="275"/>
    </location>
</feature>
<feature type="transmembrane region" description="Helical" evidence="1">
    <location>
        <begin position="201"/>
        <end position="218"/>
    </location>
</feature>
<keyword evidence="1" id="KW-0812">Transmembrane</keyword>
<comment type="caution">
    <text evidence="3">The sequence shown here is derived from an EMBL/GenBank/DDBJ whole genome shotgun (WGS) entry which is preliminary data.</text>
</comment>
<feature type="domain" description="CAAX prenyl protease 2/Lysostaphin resistance protein A-like" evidence="2">
    <location>
        <begin position="144"/>
        <end position="233"/>
    </location>
</feature>
<keyword evidence="1" id="KW-1133">Transmembrane helix</keyword>
<dbReference type="EMBL" id="LPJR01000058">
    <property type="protein sequence ID" value="KWF24624.1"/>
    <property type="molecule type" value="Genomic_DNA"/>
</dbReference>
<feature type="transmembrane region" description="Helical" evidence="1">
    <location>
        <begin position="141"/>
        <end position="158"/>
    </location>
</feature>
<feature type="transmembrane region" description="Helical" evidence="1">
    <location>
        <begin position="23"/>
        <end position="53"/>
    </location>
</feature>
<dbReference type="OrthoDB" id="2680086at2"/>
<evidence type="ECO:0000259" key="2">
    <source>
        <dbReference type="Pfam" id="PF02517"/>
    </source>
</evidence>
<feature type="transmembrane region" description="Helical" evidence="1">
    <location>
        <begin position="179"/>
        <end position="195"/>
    </location>
</feature>
<dbReference type="Proteomes" id="UP000062912">
    <property type="component" value="Unassembled WGS sequence"/>
</dbReference>
<accession>A0A132ECX8</accession>
<dbReference type="GO" id="GO:0004175">
    <property type="term" value="F:endopeptidase activity"/>
    <property type="evidence" value="ECO:0007669"/>
    <property type="project" value="UniProtKB-ARBA"/>
</dbReference>
<dbReference type="GO" id="GO:0080120">
    <property type="term" value="P:CAAX-box protein maturation"/>
    <property type="evidence" value="ECO:0007669"/>
    <property type="project" value="UniProtKB-ARBA"/>
</dbReference>
<feature type="transmembrane region" description="Helical" evidence="1">
    <location>
        <begin position="101"/>
        <end position="121"/>
    </location>
</feature>
<feature type="transmembrane region" description="Helical" evidence="1">
    <location>
        <begin position="225"/>
        <end position="242"/>
    </location>
</feature>
<evidence type="ECO:0000313" key="3">
    <source>
        <dbReference type="EMBL" id="KWF24624.1"/>
    </source>
</evidence>
<proteinExistence type="predicted"/>
<dbReference type="RefSeq" id="WP_060244999.1">
    <property type="nucleotide sequence ID" value="NZ_LPJR01000058.1"/>
</dbReference>